<dbReference type="Proteomes" id="UP001595904">
    <property type="component" value="Unassembled WGS sequence"/>
</dbReference>
<protein>
    <recommendedName>
        <fullName evidence="4">Glycosyltransferase</fullName>
    </recommendedName>
</protein>
<evidence type="ECO:0000313" key="3">
    <source>
        <dbReference type="Proteomes" id="UP001595904"/>
    </source>
</evidence>
<evidence type="ECO:0000256" key="1">
    <source>
        <dbReference type="SAM" id="MobiDB-lite"/>
    </source>
</evidence>
<evidence type="ECO:0000313" key="2">
    <source>
        <dbReference type="EMBL" id="MFC4308991.1"/>
    </source>
</evidence>
<feature type="region of interest" description="Disordered" evidence="1">
    <location>
        <begin position="16"/>
        <end position="36"/>
    </location>
</feature>
<name>A0ABV8SNR5_9GAMM</name>
<sequence length="324" mass="36240">MSSGIAGFGTRGVVSPRVSCSNAPQPEFPAPPSLPMREHKPIDAAALLIVGCVRNGARTVRRAVETLKRASHGFARVQFLIIESDSTDGTVAELQRLRNEVTGFQFTSLGALAEQIPARTERIAACRNRYLDELRHDSQYAQVDYVMVADLDGVNDALRPEAVATCWASTQPWDVVAANQSDAYYDIWALRHPDWCPVDCHEQYSRLREMFDRPRALAIAIHSRMARLSPRAAWIEVDSAFGGLAIYRREALLSGRYSGGNPERPVCEHVPLHAELRAQGYRIFINPALINAHRTDHSARIGLRVRLRREIEAAGKRLRERLRG</sequence>
<dbReference type="CDD" id="cd00761">
    <property type="entry name" value="Glyco_tranf_GTA_type"/>
    <property type="match status" value="1"/>
</dbReference>
<organism evidence="2 3">
    <name type="scientific">Steroidobacter flavus</name>
    <dbReference type="NCBI Taxonomy" id="1842136"/>
    <lineage>
        <taxon>Bacteria</taxon>
        <taxon>Pseudomonadati</taxon>
        <taxon>Pseudomonadota</taxon>
        <taxon>Gammaproteobacteria</taxon>
        <taxon>Steroidobacterales</taxon>
        <taxon>Steroidobacteraceae</taxon>
        <taxon>Steroidobacter</taxon>
    </lineage>
</organism>
<evidence type="ECO:0008006" key="4">
    <source>
        <dbReference type="Google" id="ProtNLM"/>
    </source>
</evidence>
<gene>
    <name evidence="2" type="ORF">ACFPN2_07865</name>
</gene>
<proteinExistence type="predicted"/>
<dbReference type="Gene3D" id="3.90.550.10">
    <property type="entry name" value="Spore Coat Polysaccharide Biosynthesis Protein SpsA, Chain A"/>
    <property type="match status" value="1"/>
</dbReference>
<comment type="caution">
    <text evidence="2">The sequence shown here is derived from an EMBL/GenBank/DDBJ whole genome shotgun (WGS) entry which is preliminary data.</text>
</comment>
<reference evidence="3" key="1">
    <citation type="journal article" date="2019" name="Int. J. Syst. Evol. Microbiol.">
        <title>The Global Catalogue of Microorganisms (GCM) 10K type strain sequencing project: providing services to taxonomists for standard genome sequencing and annotation.</title>
        <authorList>
            <consortium name="The Broad Institute Genomics Platform"/>
            <consortium name="The Broad Institute Genome Sequencing Center for Infectious Disease"/>
            <person name="Wu L."/>
            <person name="Ma J."/>
        </authorList>
    </citation>
    <scope>NUCLEOTIDE SEQUENCE [LARGE SCALE GENOMIC DNA]</scope>
    <source>
        <strain evidence="3">CGMCC 1.10759</strain>
    </source>
</reference>
<dbReference type="EMBL" id="JBHSDU010000003">
    <property type="protein sequence ID" value="MFC4308991.1"/>
    <property type="molecule type" value="Genomic_DNA"/>
</dbReference>
<accession>A0ABV8SNR5</accession>
<dbReference type="InterPro" id="IPR029044">
    <property type="entry name" value="Nucleotide-diphossugar_trans"/>
</dbReference>
<dbReference type="SUPFAM" id="SSF53448">
    <property type="entry name" value="Nucleotide-diphospho-sugar transferases"/>
    <property type="match status" value="1"/>
</dbReference>
<keyword evidence="3" id="KW-1185">Reference proteome</keyword>